<name>A0A2S7K711_9PROT</name>
<dbReference type="SUPFAM" id="SSF49899">
    <property type="entry name" value="Concanavalin A-like lectins/glucanases"/>
    <property type="match status" value="1"/>
</dbReference>
<comment type="caution">
    <text evidence="1">The sequence shown here is derived from an EMBL/GenBank/DDBJ whole genome shotgun (WGS) entry which is preliminary data.</text>
</comment>
<organism evidence="1 2">
    <name type="scientific">Hyphococcus luteus</name>
    <dbReference type="NCBI Taxonomy" id="2058213"/>
    <lineage>
        <taxon>Bacteria</taxon>
        <taxon>Pseudomonadati</taxon>
        <taxon>Pseudomonadota</taxon>
        <taxon>Alphaproteobacteria</taxon>
        <taxon>Parvularculales</taxon>
        <taxon>Parvularculaceae</taxon>
        <taxon>Hyphococcus</taxon>
    </lineage>
</organism>
<evidence type="ECO:0000313" key="2">
    <source>
        <dbReference type="Proteomes" id="UP000239504"/>
    </source>
</evidence>
<sequence>MILVEDGEGHMPFYDYDQICANGSTADEYTKFEFRRFVSSQEATLQAYRFYPLTKATAFCDVDGRDCGSPGPGVNFGPRNDGAADSAVYFEAQNSGSGIRLPPSLLRQLMQNDDFTISFWMKTIEPNRLKYDRYPLQSDLWQTAFFATEQNLTPTLGLVVNGGDLYHGPSTGHIGLLRSLTDINKTRRGWVQWLTDPVRITKPVGSVDDQPVWVYVVLVYERNRTQVYTYTPDLYYRGEGVNGRLAVTRYNFFTTDDYYLAPIAEWGIGAPGNMQDVRYVSGVNAMSDLALFEDALTEPQVRDLINAAIIHDVPIFN</sequence>
<protein>
    <submittedName>
        <fullName evidence="1">Uncharacterized protein</fullName>
    </submittedName>
</protein>
<dbReference type="Gene3D" id="2.60.120.200">
    <property type="match status" value="1"/>
</dbReference>
<accession>A0A2S7K711</accession>
<gene>
    <name evidence="1" type="ORF">CW354_08060</name>
</gene>
<evidence type="ECO:0000313" key="1">
    <source>
        <dbReference type="EMBL" id="PQA88248.1"/>
    </source>
</evidence>
<keyword evidence="2" id="KW-1185">Reference proteome</keyword>
<dbReference type="InterPro" id="IPR013320">
    <property type="entry name" value="ConA-like_dom_sf"/>
</dbReference>
<dbReference type="AlphaFoldDB" id="A0A2S7K711"/>
<dbReference type="Proteomes" id="UP000239504">
    <property type="component" value="Unassembled WGS sequence"/>
</dbReference>
<reference evidence="1 2" key="1">
    <citation type="submission" date="2017-12" db="EMBL/GenBank/DDBJ databases">
        <authorList>
            <person name="Hurst M.R.H."/>
        </authorList>
    </citation>
    <scope>NUCLEOTIDE SEQUENCE [LARGE SCALE GENOMIC DNA]</scope>
    <source>
        <strain evidence="1 2">SY-3-19</strain>
    </source>
</reference>
<dbReference type="EMBL" id="PJCH01000005">
    <property type="protein sequence ID" value="PQA88248.1"/>
    <property type="molecule type" value="Genomic_DNA"/>
</dbReference>
<proteinExistence type="predicted"/>